<dbReference type="PANTHER" id="PTHR37291">
    <property type="entry name" value="5-METHYLCYTOSINE-SPECIFIC RESTRICTION ENZYME B"/>
    <property type="match status" value="1"/>
</dbReference>
<dbReference type="RefSeq" id="WP_116591104.1">
    <property type="nucleotide sequence ID" value="NZ_MZGS01000006.1"/>
</dbReference>
<dbReference type="Gene3D" id="3.40.50.300">
    <property type="entry name" value="P-loop containing nucleotide triphosphate hydrolases"/>
    <property type="match status" value="1"/>
</dbReference>
<evidence type="ECO:0000313" key="2">
    <source>
        <dbReference type="EMBL" id="PWB88378.1"/>
    </source>
</evidence>
<reference evidence="2 3" key="1">
    <citation type="submission" date="2017-03" db="EMBL/GenBank/DDBJ databases">
        <title>Genome sequence of Methanobrevibacter thaueri.</title>
        <authorList>
            <person name="Poehlein A."/>
            <person name="Seedorf H."/>
            <person name="Daniel R."/>
        </authorList>
    </citation>
    <scope>NUCLEOTIDE SEQUENCE [LARGE SCALE GENOMIC DNA]</scope>
    <source>
        <strain evidence="2 3">DSM 11995</strain>
    </source>
</reference>
<dbReference type="GO" id="GO:0016887">
    <property type="term" value="F:ATP hydrolysis activity"/>
    <property type="evidence" value="ECO:0007669"/>
    <property type="project" value="InterPro"/>
</dbReference>
<dbReference type="InterPro" id="IPR052934">
    <property type="entry name" value="Methyl-DNA_Rec/Restrict_Enz"/>
</dbReference>
<dbReference type="EC" id="3.1.21.4" evidence="2"/>
<proteinExistence type="predicted"/>
<dbReference type="Pfam" id="PF07728">
    <property type="entry name" value="AAA_5"/>
    <property type="match status" value="1"/>
</dbReference>
<organism evidence="2 3">
    <name type="scientific">Methanobrevibacter thaueri</name>
    <dbReference type="NCBI Taxonomy" id="190975"/>
    <lineage>
        <taxon>Archaea</taxon>
        <taxon>Methanobacteriati</taxon>
        <taxon>Methanobacteriota</taxon>
        <taxon>Methanomada group</taxon>
        <taxon>Methanobacteria</taxon>
        <taxon>Methanobacteriales</taxon>
        <taxon>Methanobacteriaceae</taxon>
        <taxon>Methanobrevibacter</taxon>
    </lineage>
</organism>
<accession>A0A315XR55</accession>
<dbReference type="EMBL" id="MZGS01000006">
    <property type="protein sequence ID" value="PWB88378.1"/>
    <property type="molecule type" value="Genomic_DNA"/>
</dbReference>
<name>A0A315XR55_9EURY</name>
<keyword evidence="2" id="KW-0378">Hydrolase</keyword>
<evidence type="ECO:0000259" key="1">
    <source>
        <dbReference type="Pfam" id="PF07728"/>
    </source>
</evidence>
<evidence type="ECO:0000313" key="3">
    <source>
        <dbReference type="Proteomes" id="UP000251717"/>
    </source>
</evidence>
<dbReference type="Proteomes" id="UP000251717">
    <property type="component" value="Unassembled WGS sequence"/>
</dbReference>
<dbReference type="InterPro" id="IPR027417">
    <property type="entry name" value="P-loop_NTPase"/>
</dbReference>
<sequence length="850" mass="99339">MTNMWMVRAGENAFLIDDFERLNVVAIGWGLGDLTNKSPNEIRELVDENYPNNPKIRNGKIASNETKFLYEIKVGDYVLSYGPFTRSYLFGKITSDYIYSDIISKDLENDDYSDVRKVEWLGKISRDDLKKSTQDVLNKRLTVFDINENAQRDILSFYQNDDIKQIRTVTLANTNSDCLTYDDAINFLSNVLINERDGHYHYIRKNINLIGRTLVLFKYEGKLIGKGIFCDEFEKQVVINSEHYNGYYLTEKDSIGIFKEPVGLDDLRKYVPDVKSLNRDQKIDLKYLDNVNQMINEYIEDDSMIVEYDESAKIIRDYLDENSLGNFENEEYEHNYIKFKEDFAPNILENLKGIDILNTIFIHDGDKNTLCSQLEFFDDYKFAGSISGGSAHKYSLFKHSVTQEWTAGPARNSENVSENEAIEIAKKIRDALVDGARLIEQSVLTNVDDYIQLENDLGDIFSNCSASHTNMWIHKYYALIFPDKFPVVHWDKMKKEFLETFNIVPEEWYYALDGQLVLLARKAGIKSYSLYNEEILNLFEDKPPLESNLKRNIIYFGAPGTGKSYNLNQDKYDLLEDNEENYERVTFHPDYSYANFVGTYKPVPEGNSITYKYVPGPFMRILKKAINNPSEPYLLIIEEINRANVAAVFGDVFQLLDRTEEFESEYPIEASEDMKTYLNETKIKLPQNLFIWASMNSADQGVFPMDTAFKRRWDFKYFSINHNEDLIKDTHFIINQKPLNWNDLRKRINDELLSYNINEDKLIGPFFAFTEYMNQEIEIKTFKDIFKNKIIMYLFEDAARSRRNQLFSGACNIKDTKNITYFEICELIDDNKITEIFSNDFLDDEEEDNE</sequence>
<dbReference type="InterPro" id="IPR011704">
    <property type="entry name" value="ATPase_dyneun-rel_AAA"/>
</dbReference>
<comment type="caution">
    <text evidence="2">The sequence shown here is derived from an EMBL/GenBank/DDBJ whole genome shotgun (WGS) entry which is preliminary data.</text>
</comment>
<gene>
    <name evidence="2" type="primary">ydiS</name>
    <name evidence="2" type="ORF">MBBTH_01090</name>
</gene>
<dbReference type="GO" id="GO:0005524">
    <property type="term" value="F:ATP binding"/>
    <property type="evidence" value="ECO:0007669"/>
    <property type="project" value="InterPro"/>
</dbReference>
<feature type="domain" description="ATPase dynein-related AAA" evidence="1">
    <location>
        <begin position="554"/>
        <end position="712"/>
    </location>
</feature>
<dbReference type="SUPFAM" id="SSF52540">
    <property type="entry name" value="P-loop containing nucleoside triphosphate hydrolases"/>
    <property type="match status" value="1"/>
</dbReference>
<keyword evidence="3" id="KW-1185">Reference proteome</keyword>
<dbReference type="PANTHER" id="PTHR37291:SF1">
    <property type="entry name" value="TYPE IV METHYL-DIRECTED RESTRICTION ENZYME ECOKMCRB SUBUNIT"/>
    <property type="match status" value="1"/>
</dbReference>
<dbReference type="AlphaFoldDB" id="A0A315XR55"/>
<dbReference type="GO" id="GO:0009036">
    <property type="term" value="F:type II site-specific deoxyribonuclease activity"/>
    <property type="evidence" value="ECO:0007669"/>
    <property type="project" value="UniProtKB-EC"/>
</dbReference>
<dbReference type="OrthoDB" id="82588at2157"/>
<protein>
    <submittedName>
        <fullName evidence="2">Type-2 restriction enzyme BsuMI component YdiS</fullName>
        <ecNumber evidence="2">3.1.21.4</ecNumber>
    </submittedName>
</protein>